<dbReference type="OrthoDB" id="440325at2759"/>
<keyword evidence="2 4" id="KW-0560">Oxidoreductase</keyword>
<dbReference type="GO" id="GO:0005737">
    <property type="term" value="C:cytoplasm"/>
    <property type="evidence" value="ECO:0007669"/>
    <property type="project" value="TreeGrafter"/>
</dbReference>
<evidence type="ECO:0000256" key="3">
    <source>
        <dbReference type="PROSITE-ProRule" id="PRU10007"/>
    </source>
</evidence>
<accession>A0A7R9BLD1</accession>
<comment type="similarity">
    <text evidence="1 4">Belongs to the aldehyde dehydrogenase family.</text>
</comment>
<keyword evidence="8" id="KW-1185">Reference proteome</keyword>
<feature type="domain" description="Aldehyde dehydrogenase" evidence="6">
    <location>
        <begin position="231"/>
        <end position="496"/>
    </location>
</feature>
<feature type="compositionally biased region" description="Polar residues" evidence="5">
    <location>
        <begin position="31"/>
        <end position="43"/>
    </location>
</feature>
<evidence type="ECO:0000313" key="7">
    <source>
        <dbReference type="EMBL" id="CAD7276669.1"/>
    </source>
</evidence>
<dbReference type="PANTHER" id="PTHR43570:SF16">
    <property type="entry name" value="ALDEHYDE DEHYDROGENASE TYPE III, ISOFORM Q"/>
    <property type="match status" value="1"/>
</dbReference>
<dbReference type="PANTHER" id="PTHR43570">
    <property type="entry name" value="ALDEHYDE DEHYDROGENASE"/>
    <property type="match status" value="1"/>
</dbReference>
<feature type="active site" evidence="3">
    <location>
        <position position="383"/>
    </location>
</feature>
<evidence type="ECO:0000256" key="1">
    <source>
        <dbReference type="ARBA" id="ARBA00009986"/>
    </source>
</evidence>
<evidence type="ECO:0000259" key="6">
    <source>
        <dbReference type="Pfam" id="PF00171"/>
    </source>
</evidence>
<dbReference type="InterPro" id="IPR015590">
    <property type="entry name" value="Aldehyde_DH_dom"/>
</dbReference>
<organism evidence="7">
    <name type="scientific">Notodromas monacha</name>
    <dbReference type="NCBI Taxonomy" id="399045"/>
    <lineage>
        <taxon>Eukaryota</taxon>
        <taxon>Metazoa</taxon>
        <taxon>Ecdysozoa</taxon>
        <taxon>Arthropoda</taxon>
        <taxon>Crustacea</taxon>
        <taxon>Oligostraca</taxon>
        <taxon>Ostracoda</taxon>
        <taxon>Podocopa</taxon>
        <taxon>Podocopida</taxon>
        <taxon>Cypridocopina</taxon>
        <taxon>Cypridoidea</taxon>
        <taxon>Cyprididae</taxon>
        <taxon>Notodromas</taxon>
    </lineage>
</organism>
<dbReference type="GO" id="GO:0006081">
    <property type="term" value="P:aldehyde metabolic process"/>
    <property type="evidence" value="ECO:0007669"/>
    <property type="project" value="InterPro"/>
</dbReference>
<dbReference type="Gene3D" id="3.40.309.10">
    <property type="entry name" value="Aldehyde Dehydrogenase, Chain A, domain 2"/>
    <property type="match status" value="1"/>
</dbReference>
<dbReference type="InterPro" id="IPR016162">
    <property type="entry name" value="Ald_DH_N"/>
</dbReference>
<dbReference type="InterPro" id="IPR016161">
    <property type="entry name" value="Ald_DH/histidinol_DH"/>
</dbReference>
<reference evidence="7" key="1">
    <citation type="submission" date="2020-11" db="EMBL/GenBank/DDBJ databases">
        <authorList>
            <person name="Tran Van P."/>
        </authorList>
    </citation>
    <scope>NUCLEOTIDE SEQUENCE</scope>
</reference>
<dbReference type="InterPro" id="IPR029510">
    <property type="entry name" value="Ald_DH_CS_GLU"/>
</dbReference>
<dbReference type="PROSITE" id="PS00687">
    <property type="entry name" value="ALDEHYDE_DEHYDR_GLU"/>
    <property type="match status" value="1"/>
</dbReference>
<evidence type="ECO:0000256" key="4">
    <source>
        <dbReference type="RuleBase" id="RU003345"/>
    </source>
</evidence>
<dbReference type="Pfam" id="PF00171">
    <property type="entry name" value="Aldedh"/>
    <property type="match status" value="1"/>
</dbReference>
<feature type="compositionally biased region" description="Low complexity" evidence="5">
    <location>
        <begin position="21"/>
        <end position="30"/>
    </location>
</feature>
<proteinExistence type="inferred from homology"/>
<sequence>MSEMNGSAVKSAVPVSDGRQTPTSTSSSPTASFNDTSDTNGILQQQQQGSPPPSDAVIRTETAAPAPINFATIERGFYAENVAIESLVSFLSSPCAQVVNDLRTTFQSGKTKDVSFRIQQLKALQRMLKENEMKIVETVQKDLRKASLIFRQISFHNQLCQILPPIEKELQTNWHTTQVCYEARLIKLFSMHFFGESEEETKVIKNSLERNFKRISFHSSCRLIYFQPAMEIRGSEIDFCVNEIEVMLHNIHDWTKEKRVPKCMVTLFDKPSRRPEPYGVALVMGAWNYPVSLTFTPVTGAIAAGNCVVIKPSDVAPNTAQLFSELISKYLDSSCYKVVCGGVAETTDLLKQRFDYIFFTGGYRVGKIVREASNRHLTPCTLELGGKSPVYLDDSVNNMDIAVKRIIWGKLVNAGQSCIAPDYMLCTREVQDIFVNKARELIKEFFGNKPQESASFGRIINNSHFQRLTGLLHSGVVAVGGDVDPSDLYIAPTILVMQFGLLGQYVLLYKPG</sequence>
<dbReference type="GO" id="GO:0004029">
    <property type="term" value="F:aldehyde dehydrogenase (NAD+) activity"/>
    <property type="evidence" value="ECO:0007669"/>
    <property type="project" value="TreeGrafter"/>
</dbReference>
<name>A0A7R9BLD1_9CRUS</name>
<protein>
    <recommendedName>
        <fullName evidence="6">Aldehyde dehydrogenase domain-containing protein</fullName>
    </recommendedName>
</protein>
<gene>
    <name evidence="7" type="ORF">NMOB1V02_LOCUS4420</name>
</gene>
<dbReference type="AlphaFoldDB" id="A0A7R9BLD1"/>
<dbReference type="EMBL" id="OA882714">
    <property type="protein sequence ID" value="CAD7276669.1"/>
    <property type="molecule type" value="Genomic_DNA"/>
</dbReference>
<dbReference type="Gene3D" id="3.40.605.10">
    <property type="entry name" value="Aldehyde Dehydrogenase, Chain A, domain 1"/>
    <property type="match status" value="2"/>
</dbReference>
<evidence type="ECO:0000313" key="8">
    <source>
        <dbReference type="Proteomes" id="UP000678499"/>
    </source>
</evidence>
<evidence type="ECO:0000256" key="5">
    <source>
        <dbReference type="SAM" id="MobiDB-lite"/>
    </source>
</evidence>
<dbReference type="SUPFAM" id="SSF53720">
    <property type="entry name" value="ALDH-like"/>
    <property type="match status" value="1"/>
</dbReference>
<dbReference type="InterPro" id="IPR016163">
    <property type="entry name" value="Ald_DH_C"/>
</dbReference>
<dbReference type="EMBL" id="CAJPEX010000677">
    <property type="protein sequence ID" value="CAG0916821.1"/>
    <property type="molecule type" value="Genomic_DNA"/>
</dbReference>
<evidence type="ECO:0000256" key="2">
    <source>
        <dbReference type="ARBA" id="ARBA00023002"/>
    </source>
</evidence>
<dbReference type="Proteomes" id="UP000678499">
    <property type="component" value="Unassembled WGS sequence"/>
</dbReference>
<dbReference type="PROSITE" id="PS00070">
    <property type="entry name" value="ALDEHYDE_DEHYDR_CYS"/>
    <property type="match status" value="1"/>
</dbReference>
<dbReference type="InterPro" id="IPR012394">
    <property type="entry name" value="Aldehyde_DH_NAD(P)"/>
</dbReference>
<dbReference type="InterPro" id="IPR016160">
    <property type="entry name" value="Ald_DH_CS_CYS"/>
</dbReference>
<dbReference type="FunFam" id="3.40.605.10:FF:000004">
    <property type="entry name" value="Aldehyde dehydrogenase"/>
    <property type="match status" value="1"/>
</dbReference>
<feature type="region of interest" description="Disordered" evidence="5">
    <location>
        <begin position="1"/>
        <end position="57"/>
    </location>
</feature>